<reference evidence="3 4" key="1">
    <citation type="submission" date="2020-12" db="EMBL/GenBank/DDBJ databases">
        <title>Whole genome sequences of gut porcine anaerobes.</title>
        <authorList>
            <person name="Kubasova T."/>
            <person name="Jahodarova E."/>
            <person name="Rychlik I."/>
        </authorList>
    </citation>
    <scope>NUCLEOTIDE SEQUENCE [LARGE SCALE GENOMIC DNA]</scope>
    <source>
        <strain evidence="3 4">An925</strain>
    </source>
</reference>
<organism evidence="3 4">
    <name type="scientific">Xylanibacter brevis</name>
    <dbReference type="NCBI Taxonomy" id="83231"/>
    <lineage>
        <taxon>Bacteria</taxon>
        <taxon>Pseudomonadati</taxon>
        <taxon>Bacteroidota</taxon>
        <taxon>Bacteroidia</taxon>
        <taxon>Bacteroidales</taxon>
        <taxon>Prevotellaceae</taxon>
        <taxon>Xylanibacter</taxon>
    </lineage>
</organism>
<keyword evidence="1" id="KW-0812">Transmembrane</keyword>
<feature type="transmembrane region" description="Helical" evidence="1">
    <location>
        <begin position="143"/>
        <end position="163"/>
    </location>
</feature>
<evidence type="ECO:0000313" key="4">
    <source>
        <dbReference type="Proteomes" id="UP001200470"/>
    </source>
</evidence>
<feature type="transmembrane region" description="Helical" evidence="1">
    <location>
        <begin position="56"/>
        <end position="74"/>
    </location>
</feature>
<evidence type="ECO:0000256" key="1">
    <source>
        <dbReference type="SAM" id="Phobius"/>
    </source>
</evidence>
<accession>A0ABS9CJ10</accession>
<evidence type="ECO:0000313" key="3">
    <source>
        <dbReference type="EMBL" id="MCF2564860.1"/>
    </source>
</evidence>
<dbReference type="InterPro" id="IPR036938">
    <property type="entry name" value="PAP2/HPO_sf"/>
</dbReference>
<gene>
    <name evidence="3" type="ORF">I6E12_12220</name>
</gene>
<dbReference type="Proteomes" id="UP001200470">
    <property type="component" value="Unassembled WGS sequence"/>
</dbReference>
<feature type="transmembrane region" description="Helical" evidence="1">
    <location>
        <begin position="30"/>
        <end position="50"/>
    </location>
</feature>
<feature type="domain" description="Inositolphosphotransferase Aur1/Ipt1" evidence="2">
    <location>
        <begin position="116"/>
        <end position="313"/>
    </location>
</feature>
<feature type="transmembrane region" description="Helical" evidence="1">
    <location>
        <begin position="170"/>
        <end position="188"/>
    </location>
</feature>
<comment type="caution">
    <text evidence="3">The sequence shown here is derived from an EMBL/GenBank/DDBJ whole genome shotgun (WGS) entry which is preliminary data.</text>
</comment>
<dbReference type="SUPFAM" id="SSF48317">
    <property type="entry name" value="Acid phosphatase/Vanadium-dependent haloperoxidase"/>
    <property type="match status" value="1"/>
</dbReference>
<name>A0ABS9CJ10_9BACT</name>
<proteinExistence type="predicted"/>
<feature type="transmembrane region" description="Helical" evidence="1">
    <location>
        <begin position="278"/>
        <end position="298"/>
    </location>
</feature>
<feature type="transmembrane region" description="Helical" evidence="1">
    <location>
        <begin position="304"/>
        <end position="322"/>
    </location>
</feature>
<dbReference type="Gene3D" id="1.20.144.10">
    <property type="entry name" value="Phosphatidic acid phosphatase type 2/haloperoxidase"/>
    <property type="match status" value="1"/>
</dbReference>
<keyword evidence="1" id="KW-1133">Transmembrane helix</keyword>
<dbReference type="Pfam" id="PF14378">
    <property type="entry name" value="PAP2_3"/>
    <property type="match status" value="1"/>
</dbReference>
<evidence type="ECO:0000259" key="2">
    <source>
        <dbReference type="Pfam" id="PF14378"/>
    </source>
</evidence>
<sequence length="330" mass="38011">MAINMHTPKFLIRLVAHDSHPTRGLLAVEWAMMLYLLFTLALMACLWPRIQQPAPMLIGRLAMVIGVLLAWIIYQWKPCRITHLARILLQLGLLSWWYPDTYEINKLLPNYDPYFAAADQWLFGCQPALLFSQWMPQHWWSELMHLGYASYYPLMVAVSLYYFCYRYERFARATFVLLTSFFVYYVIFDVVPVTGPQYYYLAAGTDQIGAGVFPEIGQWFINHTESLPIPGWSDGFCYHLVAAAHAAGERPTAAFPSSHVGVTTILMLLAWKSGSRKLLWSVTPFYILMCMATVYIQAHYAIDVIGGWVSGVIFYFALDGFYRKNLESRK</sequence>
<dbReference type="InterPro" id="IPR026841">
    <property type="entry name" value="Aur1/Ipt1"/>
</dbReference>
<feature type="transmembrane region" description="Helical" evidence="1">
    <location>
        <begin position="253"/>
        <end position="271"/>
    </location>
</feature>
<keyword evidence="4" id="KW-1185">Reference proteome</keyword>
<dbReference type="EMBL" id="JADYTN010000049">
    <property type="protein sequence ID" value="MCF2564860.1"/>
    <property type="molecule type" value="Genomic_DNA"/>
</dbReference>
<protein>
    <submittedName>
        <fullName evidence="3">Phosphatase PAP2 family protein</fullName>
    </submittedName>
</protein>
<keyword evidence="1" id="KW-0472">Membrane</keyword>